<dbReference type="InterPro" id="IPR011402">
    <property type="entry name" value="PLipase_D_pln"/>
</dbReference>
<evidence type="ECO:0000256" key="6">
    <source>
        <dbReference type="ARBA" id="ARBA00022490"/>
    </source>
</evidence>
<evidence type="ECO:0000256" key="1">
    <source>
        <dbReference type="ARBA" id="ARBA00000798"/>
    </source>
</evidence>
<evidence type="ECO:0000256" key="10">
    <source>
        <dbReference type="ARBA" id="ARBA00022837"/>
    </source>
</evidence>
<keyword evidence="6" id="KW-0963">Cytoplasm</keyword>
<comment type="subcellular location">
    <subcellularLocation>
        <location evidence="4">Cytoplasm</location>
    </subcellularLocation>
    <subcellularLocation>
        <location evidence="3">Membrane</location>
    </subcellularLocation>
</comment>
<dbReference type="FunFam" id="3.30.870.10:FF:000025">
    <property type="entry name" value="Phospholipase D delta"/>
    <property type="match status" value="1"/>
</dbReference>
<evidence type="ECO:0000313" key="18">
    <source>
        <dbReference type="Proteomes" id="UP001159364"/>
    </source>
</evidence>
<comment type="catalytic activity">
    <reaction evidence="1 14">
        <text>a 1,2-diacyl-sn-glycero-3-phosphocholine + H2O = a 1,2-diacyl-sn-glycero-3-phosphate + choline + H(+)</text>
        <dbReference type="Rhea" id="RHEA:14445"/>
        <dbReference type="ChEBI" id="CHEBI:15354"/>
        <dbReference type="ChEBI" id="CHEBI:15377"/>
        <dbReference type="ChEBI" id="CHEBI:15378"/>
        <dbReference type="ChEBI" id="CHEBI:57643"/>
        <dbReference type="ChEBI" id="CHEBI:58608"/>
        <dbReference type="EC" id="3.1.4.4"/>
    </reaction>
</comment>
<feature type="domain" description="C2" evidence="15">
    <location>
        <begin position="20"/>
        <end position="164"/>
    </location>
</feature>
<keyword evidence="9 14" id="KW-0378">Hydrolase</keyword>
<dbReference type="SUPFAM" id="SSF56024">
    <property type="entry name" value="Phospholipase D/nuclease"/>
    <property type="match status" value="2"/>
</dbReference>
<evidence type="ECO:0000256" key="2">
    <source>
        <dbReference type="ARBA" id="ARBA00001913"/>
    </source>
</evidence>
<comment type="function">
    <text evidence="14">Hydrolyzes glycerol-phospholipids at the terminal phosphodiesteric bond.</text>
</comment>
<evidence type="ECO:0000256" key="7">
    <source>
        <dbReference type="ARBA" id="ARBA00022723"/>
    </source>
</evidence>
<gene>
    <name evidence="17" type="ORF">K2173_021694</name>
</gene>
<dbReference type="GO" id="GO:0009395">
    <property type="term" value="P:phospholipid catabolic process"/>
    <property type="evidence" value="ECO:0007669"/>
    <property type="project" value="TreeGrafter"/>
</dbReference>
<dbReference type="GO" id="GO:0004630">
    <property type="term" value="F:phospholipase D activity"/>
    <property type="evidence" value="ECO:0007669"/>
    <property type="project" value="UniProtKB-EC"/>
</dbReference>
<dbReference type="PROSITE" id="PS50035">
    <property type="entry name" value="PLD"/>
    <property type="match status" value="2"/>
</dbReference>
<dbReference type="Gene3D" id="2.60.40.150">
    <property type="entry name" value="C2 domain"/>
    <property type="match status" value="1"/>
</dbReference>
<dbReference type="Pfam" id="PF00614">
    <property type="entry name" value="PLDc"/>
    <property type="match status" value="2"/>
</dbReference>
<dbReference type="Proteomes" id="UP001159364">
    <property type="component" value="Linkage Group LG05"/>
</dbReference>
<keyword evidence="18" id="KW-1185">Reference proteome</keyword>
<dbReference type="InterPro" id="IPR024632">
    <property type="entry name" value="PLipase_D_C"/>
</dbReference>
<dbReference type="PROSITE" id="PS50004">
    <property type="entry name" value="C2"/>
    <property type="match status" value="1"/>
</dbReference>
<dbReference type="Pfam" id="PF00168">
    <property type="entry name" value="C2"/>
    <property type="match status" value="1"/>
</dbReference>
<dbReference type="PANTHER" id="PTHR18896:SF130">
    <property type="entry name" value="PHOSPHOLIPASE D GAMMA 2-RELATED"/>
    <property type="match status" value="1"/>
</dbReference>
<evidence type="ECO:0000256" key="9">
    <source>
        <dbReference type="ARBA" id="ARBA00022801"/>
    </source>
</evidence>
<dbReference type="FunFam" id="3.30.870.10:FF:000027">
    <property type="entry name" value="Phospholipase D"/>
    <property type="match status" value="1"/>
</dbReference>
<evidence type="ECO:0000256" key="11">
    <source>
        <dbReference type="ARBA" id="ARBA00022963"/>
    </source>
</evidence>
<dbReference type="GO" id="GO:0005737">
    <property type="term" value="C:cytoplasm"/>
    <property type="evidence" value="ECO:0007669"/>
    <property type="project" value="UniProtKB-SubCell"/>
</dbReference>
<keyword evidence="8" id="KW-0677">Repeat</keyword>
<proteinExistence type="inferred from homology"/>
<dbReference type="InterPro" id="IPR015679">
    <property type="entry name" value="PLipase_D_fam"/>
</dbReference>
<evidence type="ECO:0000256" key="8">
    <source>
        <dbReference type="ARBA" id="ARBA00022737"/>
    </source>
</evidence>
<comment type="caution">
    <text evidence="17">The sequence shown here is derived from an EMBL/GenBank/DDBJ whole genome shotgun (WGS) entry which is preliminary data.</text>
</comment>
<keyword evidence="13" id="KW-0472">Membrane</keyword>
<evidence type="ECO:0000256" key="3">
    <source>
        <dbReference type="ARBA" id="ARBA00004370"/>
    </source>
</evidence>
<dbReference type="Pfam" id="PF12357">
    <property type="entry name" value="PLD_C"/>
    <property type="match status" value="1"/>
</dbReference>
<evidence type="ECO:0000256" key="12">
    <source>
        <dbReference type="ARBA" id="ARBA00023098"/>
    </source>
</evidence>
<evidence type="ECO:0000313" key="17">
    <source>
        <dbReference type="EMBL" id="KAJ8766177.1"/>
    </source>
</evidence>
<evidence type="ECO:0000256" key="4">
    <source>
        <dbReference type="ARBA" id="ARBA00004496"/>
    </source>
</evidence>
<dbReference type="FunFam" id="2.60.40.150:FF:000193">
    <property type="entry name" value="Phospholipase D delta"/>
    <property type="match status" value="1"/>
</dbReference>
<evidence type="ECO:0000259" key="15">
    <source>
        <dbReference type="PROSITE" id="PS50004"/>
    </source>
</evidence>
<dbReference type="GO" id="GO:0005886">
    <property type="term" value="C:plasma membrane"/>
    <property type="evidence" value="ECO:0007669"/>
    <property type="project" value="TreeGrafter"/>
</dbReference>
<dbReference type="EMBL" id="JAIWQS010000005">
    <property type="protein sequence ID" value="KAJ8766177.1"/>
    <property type="molecule type" value="Genomic_DNA"/>
</dbReference>
<dbReference type="CDD" id="cd04015">
    <property type="entry name" value="C2_plant_PLD"/>
    <property type="match status" value="1"/>
</dbReference>
<dbReference type="EC" id="3.1.4.4" evidence="14"/>
<comment type="cofactor">
    <cofactor evidence="2 14">
        <name>Ca(2+)</name>
        <dbReference type="ChEBI" id="CHEBI:29108"/>
    </cofactor>
</comment>
<evidence type="ECO:0000259" key="16">
    <source>
        <dbReference type="PROSITE" id="PS50035"/>
    </source>
</evidence>
<sequence length="854" mass="95848">MAQSAIDHNFSFGGPQHMQGQETVPFKTSKQSLKVLLLHGNLDIWIKEAKNLPNMDMLHKTLGDVFSKFSFKVSSKVEGHATSKITSDPYVTVSVSGAVIARTFVITNSENPVWMQHFNVPVAHSASEVHFVVKDNDVVGSQLIGAVGIPVEQLHSGTLIEGTFPILSSNGKPCKAGAVLSLSIQFTPAEKLSLYKHGIGAGPEYDGVAGTYFPLRRGGKVTLYQDAHVNDGSLPDLRLDGHVNYEHRSCWLDIFNAINQARRLIYITGWSVFHNVKMVRTGNDQKDCTLGELLKIKSQEGVRVLLLVWDDPTSKSILGYKTEGVMHTDDEETRRFFKHSSVQVLLCPRSAGKGHSFFKKQEVGTIYTHHQKTVIVDADAGQYRRKITAFVGGLDLCKGRYDTPQHPIFRSLQTAHKDDYHNPTFVESVAGCPRQPWHDLHSKIDGPAAYDILTNFEERWLKASKRHGINKLKASHDDALLKLDRIPEIIGGEEIPGLTDNDPENWDVQVFRSIDSSSVKGFPKDPKEATSRNLLCGKNVLIDMSIQTAYIKAIRAAQHFIYIENQYFLGSSYNWDSYTDIGANNLIPMEIALKIADKIRANERFAAYILIPMWPEGVPASTPTQRILFWQHKTMQMMYQIIYKALEEVGLEKTYEPQDYLIFFCLGNREALDRQDSCLDTKNSTSANSPAVLSKKNRRFMIYIHSKGMIVDDEYVILGSANINQRSMEGTRDTEIAMGGYQPRHTWASKGSHPYGQIYGYRMSLWAEHIGGLEGCFEKPESLECVRRVRSLGELNWRQYADDKVTELNGHLLKYPVEVDRTGKVKALSGCETFPDVGGNILGSFTVIQENLTI</sequence>
<dbReference type="InterPro" id="IPR035892">
    <property type="entry name" value="C2_domain_sf"/>
</dbReference>
<evidence type="ECO:0000256" key="14">
    <source>
        <dbReference type="PIRNR" id="PIRNR036470"/>
    </source>
</evidence>
<keyword evidence="12" id="KW-0443">Lipid metabolism</keyword>
<dbReference type="PIRSF" id="PIRSF036470">
    <property type="entry name" value="PLD_plant"/>
    <property type="match status" value="1"/>
</dbReference>
<feature type="domain" description="PLD phosphodiesterase" evidence="16">
    <location>
        <begin position="365"/>
        <end position="400"/>
    </location>
</feature>
<evidence type="ECO:0000256" key="5">
    <source>
        <dbReference type="ARBA" id="ARBA00010683"/>
    </source>
</evidence>
<feature type="domain" description="PLD phosphodiesterase" evidence="16">
    <location>
        <begin position="700"/>
        <end position="727"/>
    </location>
</feature>
<organism evidence="17 18">
    <name type="scientific">Erythroxylum novogranatense</name>
    <dbReference type="NCBI Taxonomy" id="1862640"/>
    <lineage>
        <taxon>Eukaryota</taxon>
        <taxon>Viridiplantae</taxon>
        <taxon>Streptophyta</taxon>
        <taxon>Embryophyta</taxon>
        <taxon>Tracheophyta</taxon>
        <taxon>Spermatophyta</taxon>
        <taxon>Magnoliopsida</taxon>
        <taxon>eudicotyledons</taxon>
        <taxon>Gunneridae</taxon>
        <taxon>Pentapetalae</taxon>
        <taxon>rosids</taxon>
        <taxon>fabids</taxon>
        <taxon>Malpighiales</taxon>
        <taxon>Erythroxylaceae</taxon>
        <taxon>Erythroxylum</taxon>
    </lineage>
</organism>
<reference evidence="17 18" key="1">
    <citation type="submission" date="2021-09" db="EMBL/GenBank/DDBJ databases">
        <title>Genomic insights and catalytic innovation underlie evolution of tropane alkaloids biosynthesis.</title>
        <authorList>
            <person name="Wang Y.-J."/>
            <person name="Tian T."/>
            <person name="Huang J.-P."/>
            <person name="Huang S.-X."/>
        </authorList>
    </citation>
    <scope>NUCLEOTIDE SEQUENCE [LARGE SCALE GENOMIC DNA]</scope>
    <source>
        <strain evidence="17">KIB-2018</strain>
        <tissue evidence="17">Leaf</tissue>
    </source>
</reference>
<dbReference type="Gene3D" id="3.30.870.10">
    <property type="entry name" value="Endonuclease Chain A"/>
    <property type="match status" value="2"/>
</dbReference>
<comment type="similarity">
    <text evidence="5 14">Belongs to the phospholipase D family. C2-PLD subfamily.</text>
</comment>
<keyword evidence="11 14" id="KW-0442">Lipid degradation</keyword>
<dbReference type="SMART" id="SM00239">
    <property type="entry name" value="C2"/>
    <property type="match status" value="1"/>
</dbReference>
<dbReference type="InterPro" id="IPR000008">
    <property type="entry name" value="C2_dom"/>
</dbReference>
<dbReference type="GO" id="GO:0005509">
    <property type="term" value="F:calcium ion binding"/>
    <property type="evidence" value="ECO:0007669"/>
    <property type="project" value="InterPro"/>
</dbReference>
<dbReference type="SUPFAM" id="SSF49562">
    <property type="entry name" value="C2 domain (Calcium/lipid-binding domain, CaLB)"/>
    <property type="match status" value="1"/>
</dbReference>
<accession>A0AAV8TH26</accession>
<keyword evidence="10 14" id="KW-0106">Calcium</keyword>
<protein>
    <recommendedName>
        <fullName evidence="14">Phospholipase D</fullName>
        <ecNumber evidence="14">3.1.4.4</ecNumber>
    </recommendedName>
</protein>
<evidence type="ECO:0000256" key="13">
    <source>
        <dbReference type="ARBA" id="ARBA00023136"/>
    </source>
</evidence>
<dbReference type="InterPro" id="IPR001736">
    <property type="entry name" value="PLipase_D/transphosphatidylase"/>
</dbReference>
<dbReference type="PANTHER" id="PTHR18896">
    <property type="entry name" value="PHOSPHOLIPASE D"/>
    <property type="match status" value="1"/>
</dbReference>
<keyword evidence="7" id="KW-0479">Metal-binding</keyword>
<dbReference type="GO" id="GO:0046470">
    <property type="term" value="P:phosphatidylcholine metabolic process"/>
    <property type="evidence" value="ECO:0007669"/>
    <property type="project" value="InterPro"/>
</dbReference>
<dbReference type="AlphaFoldDB" id="A0AAV8TH26"/>
<name>A0AAV8TH26_9ROSI</name>
<dbReference type="SMART" id="SM00155">
    <property type="entry name" value="PLDc"/>
    <property type="match status" value="2"/>
</dbReference>